<comment type="caution">
    <text evidence="7">Lacks conserved residue(s) required for the propagation of feature annotation.</text>
</comment>
<feature type="transmembrane region" description="Helical" evidence="7">
    <location>
        <begin position="146"/>
        <end position="165"/>
    </location>
</feature>
<dbReference type="GO" id="GO:0022857">
    <property type="term" value="F:transmembrane transporter activity"/>
    <property type="evidence" value="ECO:0007669"/>
    <property type="project" value="UniProtKB-UniRule"/>
</dbReference>
<geneLocation type="plasmid" evidence="10">
    <name>pvf1</name>
</geneLocation>
<sequence length="180" mass="19300">MAELVPNDDLPRAAVPSGGVLGLLNRVITWWGLGGGALFCLIVAMSIVSIIGRKLFATPIQGDMELLQMGAAIGSAAFLPLCELHDHHIKVDALTTWMSERARAALDTLAHALLMLASGVLTWRTALYAIEAHENMEVSTLLLVPLWQPVVLMVPSFVLLTLAALHRTMHSAHAALGVRA</sequence>
<dbReference type="KEGG" id="vff:VITFI_CDS3386"/>
<keyword evidence="4 7" id="KW-0812">Transmembrane</keyword>
<evidence type="ECO:0000313" key="9">
    <source>
        <dbReference type="EMBL" id="ASM79163.1"/>
    </source>
</evidence>
<dbReference type="EMBL" id="CP022424">
    <property type="protein sequence ID" value="ASM79163.1"/>
    <property type="molecule type" value="Genomic_DNA"/>
</dbReference>
<feature type="domain" description="Tripartite ATP-independent periplasmic transporters DctQ component" evidence="8">
    <location>
        <begin position="42"/>
        <end position="169"/>
    </location>
</feature>
<keyword evidence="5 7" id="KW-1133">Transmembrane helix</keyword>
<keyword evidence="3" id="KW-1003">Cell membrane</keyword>
<feature type="transmembrane region" description="Helical" evidence="7">
    <location>
        <begin position="28"/>
        <end position="51"/>
    </location>
</feature>
<evidence type="ECO:0000259" key="8">
    <source>
        <dbReference type="Pfam" id="PF04290"/>
    </source>
</evidence>
<accession>A0A221KJY4</accession>
<keyword evidence="2 7" id="KW-0813">Transport</keyword>
<evidence type="ECO:0000256" key="6">
    <source>
        <dbReference type="ARBA" id="ARBA00023136"/>
    </source>
</evidence>
<keyword evidence="6 7" id="KW-0472">Membrane</keyword>
<evidence type="ECO:0000256" key="3">
    <source>
        <dbReference type="ARBA" id="ARBA00022475"/>
    </source>
</evidence>
<evidence type="ECO:0000256" key="7">
    <source>
        <dbReference type="RuleBase" id="RU369079"/>
    </source>
</evidence>
<protein>
    <recommendedName>
        <fullName evidence="7">TRAP transporter small permease protein</fullName>
    </recommendedName>
</protein>
<comment type="subunit">
    <text evidence="7">The complex comprises the extracytoplasmic solute receptor protein and the two transmembrane proteins.</text>
</comment>
<dbReference type="RefSeq" id="WP_089418324.1">
    <property type="nucleotide sequence ID" value="NZ_CP022424.1"/>
</dbReference>
<gene>
    <name evidence="9" type="ORF">VITFI_CDS3386</name>
</gene>
<evidence type="ECO:0000313" key="10">
    <source>
        <dbReference type="Proteomes" id="UP000199729"/>
    </source>
</evidence>
<proteinExistence type="inferred from homology"/>
<name>A0A221KJY4_VITFI</name>
<evidence type="ECO:0000256" key="5">
    <source>
        <dbReference type="ARBA" id="ARBA00022989"/>
    </source>
</evidence>
<dbReference type="AlphaFoldDB" id="A0A221KJY4"/>
<dbReference type="InterPro" id="IPR055348">
    <property type="entry name" value="DctQ"/>
</dbReference>
<dbReference type="GO" id="GO:0005886">
    <property type="term" value="C:plasma membrane"/>
    <property type="evidence" value="ECO:0007669"/>
    <property type="project" value="UniProtKB-SubCell"/>
</dbReference>
<comment type="function">
    <text evidence="7">Part of the tripartite ATP-independent periplasmic (TRAP) transport system.</text>
</comment>
<keyword evidence="10" id="KW-1185">Reference proteome</keyword>
<reference evidence="9 10" key="1">
    <citation type="submission" date="2017-07" db="EMBL/GenBank/DDBJ databases">
        <title>Complete Genome Sequence of the cosmetic ferment Vitreoscilla filiformis (ATCC15551).</title>
        <authorList>
            <person name="Contreras S."/>
            <person name="Sagory-Zalkind P."/>
            <person name="Blanquart H."/>
            <person name="Iltis A."/>
            <person name="Morand S.C."/>
        </authorList>
    </citation>
    <scope>NUCLEOTIDE SEQUENCE [LARGE SCALE GENOMIC DNA]</scope>
    <source>
        <strain evidence="9 10">ATCC 15551</strain>
        <plasmid evidence="10">Plasmid pvf1</plasmid>
    </source>
</reference>
<dbReference type="Pfam" id="PF04290">
    <property type="entry name" value="DctQ"/>
    <property type="match status" value="1"/>
</dbReference>
<comment type="subcellular location">
    <subcellularLocation>
        <location evidence="7">Cell inner membrane</location>
        <topology evidence="7">Multi-pass membrane protein</topology>
    </subcellularLocation>
    <subcellularLocation>
        <location evidence="1">Cell membrane</location>
        <topology evidence="1">Multi-pass membrane protein</topology>
    </subcellularLocation>
</comment>
<keyword evidence="9" id="KW-0614">Plasmid</keyword>
<dbReference type="OrthoDB" id="6900059at2"/>
<organism evidence="9 10">
    <name type="scientific">Vitreoscilla filiformis</name>
    <dbReference type="NCBI Taxonomy" id="63"/>
    <lineage>
        <taxon>Bacteria</taxon>
        <taxon>Pseudomonadati</taxon>
        <taxon>Pseudomonadota</taxon>
        <taxon>Betaproteobacteria</taxon>
        <taxon>Neisseriales</taxon>
        <taxon>Neisseriaceae</taxon>
        <taxon>Vitreoscilla</taxon>
    </lineage>
</organism>
<comment type="similarity">
    <text evidence="7">Belongs to the TRAP transporter small permease family.</text>
</comment>
<feature type="transmembrane region" description="Helical" evidence="7">
    <location>
        <begin position="108"/>
        <end position="126"/>
    </location>
</feature>
<evidence type="ECO:0000256" key="2">
    <source>
        <dbReference type="ARBA" id="ARBA00022448"/>
    </source>
</evidence>
<evidence type="ECO:0000256" key="1">
    <source>
        <dbReference type="ARBA" id="ARBA00004651"/>
    </source>
</evidence>
<keyword evidence="7" id="KW-0997">Cell inner membrane</keyword>
<dbReference type="Proteomes" id="UP000199729">
    <property type="component" value="Plasmid pVF1"/>
</dbReference>
<evidence type="ECO:0000256" key="4">
    <source>
        <dbReference type="ARBA" id="ARBA00022692"/>
    </source>
</evidence>